<protein>
    <submittedName>
        <fullName evidence="1">Uncharacterized protein</fullName>
    </submittedName>
</protein>
<keyword evidence="2" id="KW-1185">Reference proteome</keyword>
<gene>
    <name evidence="1" type="ORF">DPMN_147330</name>
</gene>
<evidence type="ECO:0000313" key="2">
    <source>
        <dbReference type="Proteomes" id="UP000828390"/>
    </source>
</evidence>
<comment type="caution">
    <text evidence="1">The sequence shown here is derived from an EMBL/GenBank/DDBJ whole genome shotgun (WGS) entry which is preliminary data.</text>
</comment>
<sequence length="73" mass="7923">MGLMPYAPIIAIAPSLHIPLPGPEIHNGASCCCCFCFVSSAPGLSPIWPSPPERRVSWLRGIVQDTGDYPFQR</sequence>
<reference evidence="1" key="2">
    <citation type="submission" date="2020-11" db="EMBL/GenBank/DDBJ databases">
        <authorList>
            <person name="McCartney M.A."/>
            <person name="Auch B."/>
            <person name="Kono T."/>
            <person name="Mallez S."/>
            <person name="Becker A."/>
            <person name="Gohl D.M."/>
            <person name="Silverstein K.A.T."/>
            <person name="Koren S."/>
            <person name="Bechman K.B."/>
            <person name="Herman A."/>
            <person name="Abrahante J.E."/>
            <person name="Garbe J."/>
        </authorList>
    </citation>
    <scope>NUCLEOTIDE SEQUENCE</scope>
    <source>
        <strain evidence="1">Duluth1</strain>
        <tissue evidence="1">Whole animal</tissue>
    </source>
</reference>
<accession>A0A9D4F862</accession>
<dbReference type="Proteomes" id="UP000828390">
    <property type="component" value="Unassembled WGS sequence"/>
</dbReference>
<name>A0A9D4F862_DREPO</name>
<reference evidence="1" key="1">
    <citation type="journal article" date="2019" name="bioRxiv">
        <title>The Genome of the Zebra Mussel, Dreissena polymorpha: A Resource for Invasive Species Research.</title>
        <authorList>
            <person name="McCartney M.A."/>
            <person name="Auch B."/>
            <person name="Kono T."/>
            <person name="Mallez S."/>
            <person name="Zhang Y."/>
            <person name="Obille A."/>
            <person name="Becker A."/>
            <person name="Abrahante J.E."/>
            <person name="Garbe J."/>
            <person name="Badalamenti J.P."/>
            <person name="Herman A."/>
            <person name="Mangelson H."/>
            <person name="Liachko I."/>
            <person name="Sullivan S."/>
            <person name="Sone E.D."/>
            <person name="Koren S."/>
            <person name="Silverstein K.A.T."/>
            <person name="Beckman K.B."/>
            <person name="Gohl D.M."/>
        </authorList>
    </citation>
    <scope>NUCLEOTIDE SEQUENCE</scope>
    <source>
        <strain evidence="1">Duluth1</strain>
        <tissue evidence="1">Whole animal</tissue>
    </source>
</reference>
<proteinExistence type="predicted"/>
<organism evidence="1 2">
    <name type="scientific">Dreissena polymorpha</name>
    <name type="common">Zebra mussel</name>
    <name type="synonym">Mytilus polymorpha</name>
    <dbReference type="NCBI Taxonomy" id="45954"/>
    <lineage>
        <taxon>Eukaryota</taxon>
        <taxon>Metazoa</taxon>
        <taxon>Spiralia</taxon>
        <taxon>Lophotrochozoa</taxon>
        <taxon>Mollusca</taxon>
        <taxon>Bivalvia</taxon>
        <taxon>Autobranchia</taxon>
        <taxon>Heteroconchia</taxon>
        <taxon>Euheterodonta</taxon>
        <taxon>Imparidentia</taxon>
        <taxon>Neoheterodontei</taxon>
        <taxon>Myida</taxon>
        <taxon>Dreissenoidea</taxon>
        <taxon>Dreissenidae</taxon>
        <taxon>Dreissena</taxon>
    </lineage>
</organism>
<dbReference type="EMBL" id="JAIWYP010000007">
    <property type="protein sequence ID" value="KAH3793808.1"/>
    <property type="molecule type" value="Genomic_DNA"/>
</dbReference>
<dbReference type="AlphaFoldDB" id="A0A9D4F862"/>
<evidence type="ECO:0000313" key="1">
    <source>
        <dbReference type="EMBL" id="KAH3793808.1"/>
    </source>
</evidence>